<evidence type="ECO:0000313" key="2">
    <source>
        <dbReference type="EMBL" id="OCF60876.1"/>
    </source>
</evidence>
<dbReference type="GO" id="GO:0003735">
    <property type="term" value="F:structural constituent of ribosome"/>
    <property type="evidence" value="ECO:0007669"/>
    <property type="project" value="InterPro"/>
</dbReference>
<dbReference type="AlphaFoldDB" id="A0A1B9IZB7"/>
<evidence type="ECO:0000313" key="3">
    <source>
        <dbReference type="Proteomes" id="UP000092583"/>
    </source>
</evidence>
<accession>A0A1B9IZB7</accession>
<dbReference type="OrthoDB" id="2098203at2759"/>
<gene>
    <name evidence="2" type="ORF">L486_00520</name>
</gene>
<dbReference type="GO" id="GO:0032543">
    <property type="term" value="P:mitochondrial translation"/>
    <property type="evidence" value="ECO:0007669"/>
    <property type="project" value="InterPro"/>
</dbReference>
<dbReference type="STRING" id="1331196.A0A1B9IZB7"/>
<reference evidence="3" key="2">
    <citation type="submission" date="2013-12" db="EMBL/GenBank/DDBJ databases">
        <title>Evolution of pathogenesis and genome organization in the Tremellales.</title>
        <authorList>
            <person name="Cuomo C."/>
            <person name="Litvintseva A."/>
            <person name="Heitman J."/>
            <person name="Chen Y."/>
            <person name="Sun S."/>
            <person name="Springer D."/>
            <person name="Dromer F."/>
            <person name="Young S."/>
            <person name="Zeng Q."/>
            <person name="Chapman S."/>
            <person name="Gujja S."/>
            <person name="Saif S."/>
            <person name="Birren B."/>
        </authorList>
    </citation>
    <scope>NUCLEOTIDE SEQUENCE [LARGE SCALE GENOMIC DNA]</scope>
    <source>
        <strain evidence="3">CBS 10435</strain>
    </source>
</reference>
<dbReference type="PANTHER" id="PTHR39150">
    <property type="entry name" value="54S RIBOSOMAL PROTEIN L28, MITOCHONDRIAL"/>
    <property type="match status" value="1"/>
</dbReference>
<dbReference type="GO" id="GO:0005739">
    <property type="term" value="C:mitochondrion"/>
    <property type="evidence" value="ECO:0007669"/>
    <property type="project" value="GOC"/>
</dbReference>
<dbReference type="InterPro" id="IPR042831">
    <property type="entry name" value="Ribosomal_mL40_fung"/>
</dbReference>
<reference evidence="2 3" key="1">
    <citation type="submission" date="2013-07" db="EMBL/GenBank/DDBJ databases">
        <title>The Genome Sequence of Kwoniella mangroviensis CBS10435.</title>
        <authorList>
            <consortium name="The Broad Institute Genome Sequencing Platform"/>
            <person name="Cuomo C."/>
            <person name="Litvintseva A."/>
            <person name="Chen Y."/>
            <person name="Heitman J."/>
            <person name="Sun S."/>
            <person name="Springer D."/>
            <person name="Dromer F."/>
            <person name="Young S.K."/>
            <person name="Zeng Q."/>
            <person name="Gargeya S."/>
            <person name="Fitzgerald M."/>
            <person name="Abouelleil A."/>
            <person name="Alvarado L."/>
            <person name="Berlin A.M."/>
            <person name="Chapman S.B."/>
            <person name="Dewar J."/>
            <person name="Goldberg J."/>
            <person name="Griggs A."/>
            <person name="Gujja S."/>
            <person name="Hansen M."/>
            <person name="Howarth C."/>
            <person name="Imamovic A."/>
            <person name="Larimer J."/>
            <person name="McCowan C."/>
            <person name="Murphy C."/>
            <person name="Pearson M."/>
            <person name="Priest M."/>
            <person name="Roberts A."/>
            <person name="Saif S."/>
            <person name="Shea T."/>
            <person name="Sykes S."/>
            <person name="Wortman J."/>
            <person name="Nusbaum C."/>
            <person name="Birren B."/>
        </authorList>
    </citation>
    <scope>NUCLEOTIDE SEQUENCE [LARGE SCALE GENOMIC DNA]</scope>
    <source>
        <strain evidence="2 3">CBS 10435</strain>
    </source>
</reference>
<dbReference type="PANTHER" id="PTHR39150:SF1">
    <property type="entry name" value="LARGE RIBOSOMAL SUBUNIT PROTEIN ML40"/>
    <property type="match status" value="1"/>
</dbReference>
<feature type="region of interest" description="Disordered" evidence="1">
    <location>
        <begin position="157"/>
        <end position="180"/>
    </location>
</feature>
<evidence type="ECO:0000256" key="1">
    <source>
        <dbReference type="SAM" id="MobiDB-lite"/>
    </source>
</evidence>
<proteinExistence type="predicted"/>
<dbReference type="EMBL" id="KI669459">
    <property type="protein sequence ID" value="OCF60876.1"/>
    <property type="molecule type" value="Genomic_DNA"/>
</dbReference>
<organism evidence="2 3">
    <name type="scientific">Kwoniella mangroviensis CBS 10435</name>
    <dbReference type="NCBI Taxonomy" id="1331196"/>
    <lineage>
        <taxon>Eukaryota</taxon>
        <taxon>Fungi</taxon>
        <taxon>Dikarya</taxon>
        <taxon>Basidiomycota</taxon>
        <taxon>Agaricomycotina</taxon>
        <taxon>Tremellomycetes</taxon>
        <taxon>Tremellales</taxon>
        <taxon>Cryptococcaceae</taxon>
        <taxon>Kwoniella</taxon>
    </lineage>
</organism>
<name>A0A1B9IZB7_9TREE</name>
<feature type="compositionally biased region" description="Basic and acidic residues" evidence="1">
    <location>
        <begin position="161"/>
        <end position="180"/>
    </location>
</feature>
<sequence length="214" mass="24258">MSFRSVSVLRPTLPLPLITPTLTRTYAVKSSSSSSGNPALHVPTDSRSDLLRQVLYPLDSYSPTSSSPTGTYHPDHLNRLQAVIPSEEVHETIERAWQLHQRNLRQTRQKVLDAKFKAMVEACNELEAITDPSNGGVESTEGKGGQYHRRIYEIATSTTHQAERTAEERSQKGKKSVEQRWKETRIPGLFPRESWVPVESKGKGWEYDWVRPGY</sequence>
<dbReference type="Proteomes" id="UP000092583">
    <property type="component" value="Unassembled WGS sequence"/>
</dbReference>
<dbReference type="Gene3D" id="6.10.250.3440">
    <property type="match status" value="1"/>
</dbReference>
<protein>
    <submittedName>
        <fullName evidence="2">Uncharacterized protein</fullName>
    </submittedName>
</protein>
<keyword evidence="3" id="KW-1185">Reference proteome</keyword>